<protein>
    <submittedName>
        <fullName evidence="2">40908_t:CDS:1</fullName>
    </submittedName>
</protein>
<evidence type="ECO:0000313" key="3">
    <source>
        <dbReference type="Proteomes" id="UP000789901"/>
    </source>
</evidence>
<accession>A0ABM8W597</accession>
<keyword evidence="1" id="KW-0472">Membrane</keyword>
<feature type="transmembrane region" description="Helical" evidence="1">
    <location>
        <begin position="12"/>
        <end position="30"/>
    </location>
</feature>
<dbReference type="Proteomes" id="UP000789901">
    <property type="component" value="Unassembled WGS sequence"/>
</dbReference>
<comment type="caution">
    <text evidence="2">The sequence shown here is derived from an EMBL/GenBank/DDBJ whole genome shotgun (WGS) entry which is preliminary data.</text>
</comment>
<feature type="transmembrane region" description="Helical" evidence="1">
    <location>
        <begin position="37"/>
        <end position="59"/>
    </location>
</feature>
<proteinExistence type="predicted"/>
<feature type="transmembrane region" description="Helical" evidence="1">
    <location>
        <begin position="288"/>
        <end position="307"/>
    </location>
</feature>
<feature type="transmembrane region" description="Helical" evidence="1">
    <location>
        <begin position="113"/>
        <end position="135"/>
    </location>
</feature>
<name>A0ABM8W597_GIGMA</name>
<feature type="transmembrane region" description="Helical" evidence="1">
    <location>
        <begin position="244"/>
        <end position="268"/>
    </location>
</feature>
<keyword evidence="1" id="KW-1133">Transmembrane helix</keyword>
<gene>
    <name evidence="2" type="ORF">GMARGA_LOCUS3509</name>
</gene>
<dbReference type="EMBL" id="CAJVQB010001267">
    <property type="protein sequence ID" value="CAG8528561.1"/>
    <property type="molecule type" value="Genomic_DNA"/>
</dbReference>
<keyword evidence="1" id="KW-0812">Transmembrane</keyword>
<reference evidence="2 3" key="1">
    <citation type="submission" date="2021-06" db="EMBL/GenBank/DDBJ databases">
        <authorList>
            <person name="Kallberg Y."/>
            <person name="Tangrot J."/>
            <person name="Rosling A."/>
        </authorList>
    </citation>
    <scope>NUCLEOTIDE SEQUENCE [LARGE SCALE GENOMIC DNA]</scope>
    <source>
        <strain evidence="2 3">120-4 pot B 10/14</strain>
    </source>
</reference>
<feature type="transmembrane region" description="Helical" evidence="1">
    <location>
        <begin position="155"/>
        <end position="181"/>
    </location>
</feature>
<evidence type="ECO:0000256" key="1">
    <source>
        <dbReference type="SAM" id="Phobius"/>
    </source>
</evidence>
<feature type="transmembrane region" description="Helical" evidence="1">
    <location>
        <begin position="71"/>
        <end position="92"/>
    </location>
</feature>
<keyword evidence="3" id="KW-1185">Reference proteome</keyword>
<organism evidence="2 3">
    <name type="scientific">Gigaspora margarita</name>
    <dbReference type="NCBI Taxonomy" id="4874"/>
    <lineage>
        <taxon>Eukaryota</taxon>
        <taxon>Fungi</taxon>
        <taxon>Fungi incertae sedis</taxon>
        <taxon>Mucoromycota</taxon>
        <taxon>Glomeromycotina</taxon>
        <taxon>Glomeromycetes</taxon>
        <taxon>Diversisporales</taxon>
        <taxon>Gigasporaceae</taxon>
        <taxon>Gigaspora</taxon>
    </lineage>
</organism>
<sequence length="325" mass="36162">MSDSEFTNNKPFSALIDALWAISLICAIYLSIACNRVVLKIFSASIALMSFDVLLSIIWDNDLNRAPREFCIAQGLVLQFTSYTASIAALCFAWQSYRLVVLKTRNSSTFNKWIYSLIIAYSILMTSIITSLSIGSDAIHVRALSCDVTTPWVRLVGYAGTNLLISIPGVYWSGRAAWVVFSHSERTLRTFSALQQENQIQIENNKCNSIFVNMNINNSSTQNQSNRLTQGMSPKKTYKLTRKAAIRMACFSTGLLVISLIASVNTWILVFSNSQPQSDISGNDVAGSLVGIVVFFIFGTTEDSSILKKCFRKRKIEAREDNDGM</sequence>
<evidence type="ECO:0000313" key="2">
    <source>
        <dbReference type="EMBL" id="CAG8528561.1"/>
    </source>
</evidence>